<dbReference type="OrthoDB" id="5625600at2759"/>
<sequence length="101" mass="11742">MRMRKRRYARKKPLRDSLSNRPQLPETSGRSRDETTSLPQYTLSDYGNKGIYCPKFDSFKSLKKQQILVKDAISRMDMVDLKKLAATANGLCSTKLRRKAW</sequence>
<protein>
    <submittedName>
        <fullName evidence="2">Uncharacterized protein</fullName>
    </submittedName>
</protein>
<evidence type="ECO:0000313" key="3">
    <source>
        <dbReference type="EMBL" id="OMJ29812.1"/>
    </source>
</evidence>
<evidence type="ECO:0000256" key="1">
    <source>
        <dbReference type="SAM" id="MobiDB-lite"/>
    </source>
</evidence>
<name>A0A1R1XV45_9FUNG</name>
<dbReference type="Proteomes" id="UP000187429">
    <property type="component" value="Unassembled WGS sequence"/>
</dbReference>
<feature type="region of interest" description="Disordered" evidence="1">
    <location>
        <begin position="1"/>
        <end position="44"/>
    </location>
</feature>
<dbReference type="AlphaFoldDB" id="A0A1R1XV45"/>
<evidence type="ECO:0000313" key="4">
    <source>
        <dbReference type="Proteomes" id="UP000187429"/>
    </source>
</evidence>
<feature type="compositionally biased region" description="Polar residues" evidence="1">
    <location>
        <begin position="17"/>
        <end position="28"/>
    </location>
</feature>
<reference evidence="4" key="1">
    <citation type="submission" date="2017-01" db="EMBL/GenBank/DDBJ databases">
        <authorList>
            <person name="Wang Y."/>
            <person name="White M."/>
            <person name="Kvist S."/>
            <person name="Moncalvo J.-M."/>
        </authorList>
    </citation>
    <scope>NUCLEOTIDE SEQUENCE [LARGE SCALE GENOMIC DNA]</scope>
    <source>
        <strain evidence="4">ID-206-W2</strain>
    </source>
</reference>
<reference evidence="2" key="2">
    <citation type="submission" date="2017-01" db="EMBL/GenBank/DDBJ databases">
        <authorList>
            <person name="Mah S.A."/>
            <person name="Swanson W.J."/>
            <person name="Moy G.W."/>
            <person name="Vacquier V.D."/>
        </authorList>
    </citation>
    <scope>NUCLEOTIDE SEQUENCE [LARGE SCALE GENOMIC DNA]</scope>
    <source>
        <strain evidence="2">ID-206-W2</strain>
    </source>
</reference>
<dbReference type="EMBL" id="LSSM01003251">
    <property type="protein sequence ID" value="OMJ18533.1"/>
    <property type="molecule type" value="Genomic_DNA"/>
</dbReference>
<feature type="compositionally biased region" description="Basic residues" evidence="1">
    <location>
        <begin position="1"/>
        <end position="13"/>
    </location>
</feature>
<organism evidence="2 4">
    <name type="scientific">Smittium culicis</name>
    <dbReference type="NCBI Taxonomy" id="133412"/>
    <lineage>
        <taxon>Eukaryota</taxon>
        <taxon>Fungi</taxon>
        <taxon>Fungi incertae sedis</taxon>
        <taxon>Zoopagomycota</taxon>
        <taxon>Kickxellomycotina</taxon>
        <taxon>Harpellomycetes</taxon>
        <taxon>Harpellales</taxon>
        <taxon>Legeriomycetaceae</taxon>
        <taxon>Smittium</taxon>
    </lineage>
</organism>
<keyword evidence="4" id="KW-1185">Reference proteome</keyword>
<comment type="caution">
    <text evidence="2">The sequence shown here is derived from an EMBL/GenBank/DDBJ whole genome shotgun (WGS) entry which is preliminary data.</text>
</comment>
<proteinExistence type="predicted"/>
<accession>A0A1R1XV45</accession>
<dbReference type="EMBL" id="LSSM01000170">
    <property type="protein sequence ID" value="OMJ29812.1"/>
    <property type="molecule type" value="Genomic_DNA"/>
</dbReference>
<gene>
    <name evidence="3" type="ORF">AYI69_g663</name>
    <name evidence="2" type="ORF">AYI69_g6975</name>
</gene>
<evidence type="ECO:0000313" key="2">
    <source>
        <dbReference type="EMBL" id="OMJ18533.1"/>
    </source>
</evidence>